<dbReference type="KEGG" id="cpas:Clopa_2269"/>
<dbReference type="eggNOG" id="COG1216">
    <property type="taxonomic scope" value="Bacteria"/>
</dbReference>
<dbReference type="EMBL" id="CP003261">
    <property type="protein sequence ID" value="AGK97139.1"/>
    <property type="molecule type" value="Genomic_DNA"/>
</dbReference>
<proteinExistence type="predicted"/>
<evidence type="ECO:0000313" key="2">
    <source>
        <dbReference type="EMBL" id="AGK97139.1"/>
    </source>
</evidence>
<dbReference type="STRING" id="86416.Clopa_2269"/>
<dbReference type="AlphaFoldDB" id="R4K9E1"/>
<dbReference type="RefSeq" id="WP_015615445.1">
    <property type="nucleotide sequence ID" value="NC_021182.1"/>
</dbReference>
<dbReference type="GO" id="GO:0016740">
    <property type="term" value="F:transferase activity"/>
    <property type="evidence" value="ECO:0007669"/>
    <property type="project" value="UniProtKB-KW"/>
</dbReference>
<evidence type="ECO:0000259" key="1">
    <source>
        <dbReference type="Pfam" id="PF00535"/>
    </source>
</evidence>
<accession>R4K9E1</accession>
<dbReference type="PANTHER" id="PTHR10859:SF114">
    <property type="entry name" value="DOLICHOL-PHOSPHATE MANNOSYLTRANSFERASE"/>
    <property type="match status" value="1"/>
</dbReference>
<reference evidence="2 3" key="1">
    <citation type="submission" date="2012-01" db="EMBL/GenBank/DDBJ databases">
        <title>Complete sequence of chromosome of Clostridium pasteurianum BC1.</title>
        <authorList>
            <consortium name="US DOE Joint Genome Institute"/>
            <person name="Lucas S."/>
            <person name="Han J."/>
            <person name="Lapidus A."/>
            <person name="Cheng J.-F."/>
            <person name="Goodwin L."/>
            <person name="Pitluck S."/>
            <person name="Peters L."/>
            <person name="Mikhailova N."/>
            <person name="Teshima H."/>
            <person name="Detter J.C."/>
            <person name="Han C."/>
            <person name="Tapia R."/>
            <person name="Land M."/>
            <person name="Hauser L."/>
            <person name="Kyrpides N."/>
            <person name="Ivanova N."/>
            <person name="Pagani I."/>
            <person name="Dunn J."/>
            <person name="Taghavi S."/>
            <person name="Francis A."/>
            <person name="van der Lelie D."/>
            <person name="Woyke T."/>
        </authorList>
    </citation>
    <scope>NUCLEOTIDE SEQUENCE [LARGE SCALE GENOMIC DNA]</scope>
    <source>
        <strain evidence="2 3">BC1</strain>
    </source>
</reference>
<dbReference type="PANTHER" id="PTHR10859">
    <property type="entry name" value="GLYCOSYL TRANSFERASE"/>
    <property type="match status" value="1"/>
</dbReference>
<protein>
    <submittedName>
        <fullName evidence="2">Glycosyl transferase</fullName>
    </submittedName>
</protein>
<dbReference type="InterPro" id="IPR001173">
    <property type="entry name" value="Glyco_trans_2-like"/>
</dbReference>
<sequence>MKHLVIIPAYNEGQNIYNVVKNIINSTSEFDIVVINDGSKDNTYFEAKKAGAKVLNLSSNLGVGGAVQTGYLYAYDNNYDVAVQIDGDGQHCSEDLLKLLEEIKRNEVDMVIGSRFIGEGHYKPSLFRSIGIKYFSKLVSYLCKISYYDTTSGYRIVNRKAIEHFINYYPQDYPEVETIVYAVKNGLKVKEILVNMNKRQGGKSTITPLKSIYYMIKVTLALIIEKPSEGALQ</sequence>
<dbReference type="PATRIC" id="fig|86416.3.peg.2251"/>
<dbReference type="Pfam" id="PF00535">
    <property type="entry name" value="Glycos_transf_2"/>
    <property type="match status" value="1"/>
</dbReference>
<name>R4K9E1_CLOPA</name>
<dbReference type="InterPro" id="IPR029044">
    <property type="entry name" value="Nucleotide-diphossugar_trans"/>
</dbReference>
<keyword evidence="2" id="KW-0808">Transferase</keyword>
<dbReference type="SUPFAM" id="SSF53448">
    <property type="entry name" value="Nucleotide-diphospho-sugar transferases"/>
    <property type="match status" value="1"/>
</dbReference>
<evidence type="ECO:0000313" key="3">
    <source>
        <dbReference type="Proteomes" id="UP000013523"/>
    </source>
</evidence>
<dbReference type="CDD" id="cd04179">
    <property type="entry name" value="DPM_DPG-synthase_like"/>
    <property type="match status" value="1"/>
</dbReference>
<dbReference type="OrthoDB" id="9810303at2"/>
<gene>
    <name evidence="2" type="ORF">Clopa_2269</name>
</gene>
<organism evidence="2 3">
    <name type="scientific">Clostridium pasteurianum BC1</name>
    <dbReference type="NCBI Taxonomy" id="86416"/>
    <lineage>
        <taxon>Bacteria</taxon>
        <taxon>Bacillati</taxon>
        <taxon>Bacillota</taxon>
        <taxon>Clostridia</taxon>
        <taxon>Eubacteriales</taxon>
        <taxon>Clostridiaceae</taxon>
        <taxon>Clostridium</taxon>
    </lineage>
</organism>
<keyword evidence="3" id="KW-1185">Reference proteome</keyword>
<dbReference type="GO" id="GO:0006487">
    <property type="term" value="P:protein N-linked glycosylation"/>
    <property type="evidence" value="ECO:0007669"/>
    <property type="project" value="TreeGrafter"/>
</dbReference>
<dbReference type="Proteomes" id="UP000013523">
    <property type="component" value="Chromosome"/>
</dbReference>
<feature type="domain" description="Glycosyltransferase 2-like" evidence="1">
    <location>
        <begin position="5"/>
        <end position="164"/>
    </location>
</feature>
<dbReference type="HOGENOM" id="CLU_033536_7_4_9"/>
<dbReference type="Gene3D" id="3.90.550.10">
    <property type="entry name" value="Spore Coat Polysaccharide Biosynthesis Protein SpsA, Chain A"/>
    <property type="match status" value="1"/>
</dbReference>